<evidence type="ECO:0000313" key="13">
    <source>
        <dbReference type="EMBL" id="SCM66604.1"/>
    </source>
</evidence>
<keyword evidence="9 12" id="KW-1133">Transmembrane helix</keyword>
<keyword evidence="7" id="KW-0479">Metal-binding</keyword>
<evidence type="ECO:0000256" key="1">
    <source>
        <dbReference type="ARBA" id="ARBA00004651"/>
    </source>
</evidence>
<dbReference type="EMBL" id="FMJB01000030">
    <property type="protein sequence ID" value="SCM66604.1"/>
    <property type="molecule type" value="Genomic_DNA"/>
</dbReference>
<evidence type="ECO:0000256" key="4">
    <source>
        <dbReference type="ARBA" id="ARBA00022475"/>
    </source>
</evidence>
<evidence type="ECO:0000256" key="9">
    <source>
        <dbReference type="ARBA" id="ARBA00022989"/>
    </source>
</evidence>
<proteinExistence type="inferred from homology"/>
<accession>A0A1M4MXZ7</accession>
<dbReference type="GO" id="GO:0046872">
    <property type="term" value="F:metal ion binding"/>
    <property type="evidence" value="ECO:0007669"/>
    <property type="project" value="UniProtKB-KW"/>
</dbReference>
<keyword evidence="4" id="KW-1003">Cell membrane</keyword>
<keyword evidence="5" id="KW-0349">Heme</keyword>
<keyword evidence="6 12" id="KW-0812">Transmembrane</keyword>
<dbReference type="PIRSF" id="PIRSF000267">
    <property type="entry name" value="Cyt_oxidse_sub2"/>
    <property type="match status" value="1"/>
</dbReference>
<dbReference type="RefSeq" id="WP_072704390.1">
    <property type="nucleotide sequence ID" value="NZ_FMJB01000030.1"/>
</dbReference>
<evidence type="ECO:0000256" key="10">
    <source>
        <dbReference type="ARBA" id="ARBA00023004"/>
    </source>
</evidence>
<feature type="transmembrane region" description="Helical" evidence="12">
    <location>
        <begin position="272"/>
        <end position="293"/>
    </location>
</feature>
<evidence type="ECO:0000256" key="3">
    <source>
        <dbReference type="ARBA" id="ARBA00022448"/>
    </source>
</evidence>
<evidence type="ECO:0000256" key="5">
    <source>
        <dbReference type="ARBA" id="ARBA00022617"/>
    </source>
</evidence>
<evidence type="ECO:0000313" key="14">
    <source>
        <dbReference type="Proteomes" id="UP000184085"/>
    </source>
</evidence>
<protein>
    <submittedName>
        <fullName evidence="13">Cytochrome d ubiquinol oxidase subunit 2</fullName>
        <ecNumber evidence="13">1.10.3.-</ecNumber>
    </submittedName>
</protein>
<dbReference type="Pfam" id="PF02322">
    <property type="entry name" value="Cyt_bd_oxida_II"/>
    <property type="match status" value="1"/>
</dbReference>
<feature type="transmembrane region" description="Helical" evidence="12">
    <location>
        <begin position="128"/>
        <end position="154"/>
    </location>
</feature>
<dbReference type="PANTHER" id="PTHR43141">
    <property type="entry name" value="CYTOCHROME BD2 SUBUNIT II"/>
    <property type="match status" value="1"/>
</dbReference>
<feature type="transmembrane region" description="Helical" evidence="12">
    <location>
        <begin position="15"/>
        <end position="45"/>
    </location>
</feature>
<evidence type="ECO:0000256" key="11">
    <source>
        <dbReference type="ARBA" id="ARBA00023136"/>
    </source>
</evidence>
<dbReference type="GO" id="GO:0009055">
    <property type="term" value="F:electron transfer activity"/>
    <property type="evidence" value="ECO:0007669"/>
    <property type="project" value="TreeGrafter"/>
</dbReference>
<dbReference type="GO" id="GO:0005886">
    <property type="term" value="C:plasma membrane"/>
    <property type="evidence" value="ECO:0007669"/>
    <property type="project" value="UniProtKB-SubCell"/>
</dbReference>
<comment type="subcellular location">
    <subcellularLocation>
        <location evidence="1">Cell membrane</location>
        <topology evidence="1">Multi-pass membrane protein</topology>
    </subcellularLocation>
</comment>
<feature type="transmembrane region" description="Helical" evidence="12">
    <location>
        <begin position="305"/>
        <end position="323"/>
    </location>
</feature>
<gene>
    <name evidence="13" type="primary">cydB1</name>
    <name evidence="13" type="ORF">KARMA_0783</name>
</gene>
<keyword evidence="14" id="KW-1185">Reference proteome</keyword>
<dbReference type="GO" id="GO:0019646">
    <property type="term" value="P:aerobic electron transport chain"/>
    <property type="evidence" value="ECO:0007669"/>
    <property type="project" value="TreeGrafter"/>
</dbReference>
<keyword evidence="13" id="KW-0560">Oxidoreductase</keyword>
<keyword evidence="10" id="KW-0408">Iron</keyword>
<sequence>MILFEMIDYDTLRVIWWALLGVLLIGFALTDGFDMGVGALLPFVAKTDVERRVVINTVGPVWEGNQVWFILGGGAIFAAWPPLYAVSFSGFYLAMFVVLAAFIVRPVAFKYRSKREGATWRERWDWALFAGGAVPAIIFGVAVGNVLLGVPFHLTEDLMPMYNGSFYGKFLGLLRPFALLAGVVSFSMLLMHGAAWLTLKTEGVIAARARRIGTVAGMVTAGGYALAGLWLAVGIDGFALVNEVVPAGPSNPLYSEVSREGSWLVAYAARPWIIVAPVMGFLGIALAVMGLRAGREVSTLLWSKMAITGIIASVGLTMFPFILPSTVNPDASLTVWDASSSHQTLFIMLVCALIFMPLILVYTAWVYRVLWGKVTETDVTEHADTLY</sequence>
<keyword evidence="11 12" id="KW-0472">Membrane</keyword>
<name>A0A1M4MXZ7_9RHOB</name>
<dbReference type="AlphaFoldDB" id="A0A1M4MXZ7"/>
<feature type="transmembrane region" description="Helical" evidence="12">
    <location>
        <begin position="211"/>
        <end position="233"/>
    </location>
</feature>
<dbReference type="NCBIfam" id="TIGR00203">
    <property type="entry name" value="cydB"/>
    <property type="match status" value="1"/>
</dbReference>
<dbReference type="InterPro" id="IPR003317">
    <property type="entry name" value="Cyt-d_oxidase_su2"/>
</dbReference>
<feature type="transmembrane region" description="Helical" evidence="12">
    <location>
        <begin position="343"/>
        <end position="367"/>
    </location>
</feature>
<comment type="similarity">
    <text evidence="2">Belongs to the cytochrome ubiquinol oxidase subunit 2 family.</text>
</comment>
<evidence type="ECO:0000256" key="8">
    <source>
        <dbReference type="ARBA" id="ARBA00022982"/>
    </source>
</evidence>
<dbReference type="GO" id="GO:0070069">
    <property type="term" value="C:cytochrome complex"/>
    <property type="evidence" value="ECO:0007669"/>
    <property type="project" value="TreeGrafter"/>
</dbReference>
<evidence type="ECO:0000256" key="12">
    <source>
        <dbReference type="SAM" id="Phobius"/>
    </source>
</evidence>
<feature type="transmembrane region" description="Helical" evidence="12">
    <location>
        <begin position="90"/>
        <end position="108"/>
    </location>
</feature>
<dbReference type="EC" id="1.10.3.-" evidence="13"/>
<reference evidence="14" key="1">
    <citation type="submission" date="2016-09" db="EMBL/GenBank/DDBJ databases">
        <authorList>
            <person name="Wibberg D."/>
        </authorList>
    </citation>
    <scope>NUCLEOTIDE SEQUENCE [LARGE SCALE GENOMIC DNA]</scope>
</reference>
<dbReference type="PANTHER" id="PTHR43141:SF5">
    <property type="entry name" value="CYTOCHROME BD-I UBIQUINOL OXIDASE SUBUNIT 2"/>
    <property type="match status" value="1"/>
</dbReference>
<evidence type="ECO:0000256" key="6">
    <source>
        <dbReference type="ARBA" id="ARBA00022692"/>
    </source>
</evidence>
<evidence type="ECO:0000256" key="2">
    <source>
        <dbReference type="ARBA" id="ARBA00007543"/>
    </source>
</evidence>
<dbReference type="GO" id="GO:0016682">
    <property type="term" value="F:oxidoreductase activity, acting on diphenols and related substances as donors, oxygen as acceptor"/>
    <property type="evidence" value="ECO:0007669"/>
    <property type="project" value="TreeGrafter"/>
</dbReference>
<dbReference type="Proteomes" id="UP000184085">
    <property type="component" value="Unassembled WGS sequence"/>
</dbReference>
<organism evidence="13 14">
    <name type="scientific">Donghicola eburneus</name>
    <dbReference type="NCBI Taxonomy" id="393278"/>
    <lineage>
        <taxon>Bacteria</taxon>
        <taxon>Pseudomonadati</taxon>
        <taxon>Pseudomonadota</taxon>
        <taxon>Alphaproteobacteria</taxon>
        <taxon>Rhodobacterales</taxon>
        <taxon>Roseobacteraceae</taxon>
        <taxon>Donghicola</taxon>
    </lineage>
</organism>
<keyword evidence="8" id="KW-0249">Electron transport</keyword>
<evidence type="ECO:0000256" key="7">
    <source>
        <dbReference type="ARBA" id="ARBA00022723"/>
    </source>
</evidence>
<feature type="transmembrane region" description="Helical" evidence="12">
    <location>
        <begin position="174"/>
        <end position="199"/>
    </location>
</feature>
<keyword evidence="3" id="KW-0813">Transport</keyword>